<gene>
    <name evidence="1" type="ORF">NFX46_20360</name>
</gene>
<protein>
    <submittedName>
        <fullName evidence="1">Uncharacterized protein</fullName>
    </submittedName>
</protein>
<accession>A0ABY4ZAH0</accession>
<name>A0ABY4ZAH0_9ACTN</name>
<dbReference type="NCBIfam" id="TIGR02913">
    <property type="entry name" value="HAF_rpt"/>
    <property type="match status" value="1"/>
</dbReference>
<reference evidence="1" key="1">
    <citation type="submission" date="2022-06" db="EMBL/GenBank/DDBJ databases">
        <title>Complete genome sequence of soil microorganisms Streptomyces sp. Qhu-M197 isolated from Alpine meadows habitats on the Tibetan Plateau.</title>
        <authorList>
            <person name="Zhang B."/>
            <person name="Xiang X."/>
            <person name="Fan J."/>
        </authorList>
    </citation>
    <scope>NUCLEOTIDE SEQUENCE</scope>
    <source>
        <strain evidence="1">Qhu-M197</strain>
    </source>
</reference>
<sequence length="112" mass="11377">MQDLGTLIPDPFNPGNFLGDSRAVDINDAGQIVGSSDTAGGSKHAFLFDPALGIIRDLGSLVAGPPDQSRATSINNNGDIVGVSAQLDPSGGQVEKAFLLPAGSQSMTDPGR</sequence>
<dbReference type="InterPro" id="IPR014262">
    <property type="entry name" value="HAF_rpt"/>
</dbReference>
<dbReference type="RefSeq" id="WP_252551159.1">
    <property type="nucleotide sequence ID" value="NZ_CP099468.1"/>
</dbReference>
<keyword evidence="2" id="KW-1185">Reference proteome</keyword>
<evidence type="ECO:0000313" key="1">
    <source>
        <dbReference type="EMBL" id="USQ85877.1"/>
    </source>
</evidence>
<evidence type="ECO:0000313" key="2">
    <source>
        <dbReference type="Proteomes" id="UP001056374"/>
    </source>
</evidence>
<organism evidence="1 2">
    <name type="scientific">Streptomyces phaeoluteigriseus</name>
    <dbReference type="NCBI Taxonomy" id="114686"/>
    <lineage>
        <taxon>Bacteria</taxon>
        <taxon>Bacillati</taxon>
        <taxon>Actinomycetota</taxon>
        <taxon>Actinomycetes</taxon>
        <taxon>Kitasatosporales</taxon>
        <taxon>Streptomycetaceae</taxon>
        <taxon>Streptomyces</taxon>
        <taxon>Streptomyces aurantiacus group</taxon>
    </lineage>
</organism>
<dbReference type="Proteomes" id="UP001056374">
    <property type="component" value="Chromosome"/>
</dbReference>
<dbReference type="EMBL" id="CP099468">
    <property type="protein sequence ID" value="USQ85877.1"/>
    <property type="molecule type" value="Genomic_DNA"/>
</dbReference>
<proteinExistence type="predicted"/>